<evidence type="ECO:0000313" key="1">
    <source>
        <dbReference type="EMBL" id="MEM5346398.1"/>
    </source>
</evidence>
<sequence length="142" mass="15601">PNLHSHAFQRGLAGLAEVRGPSEDSFWTWREVMYRFLDRIGPDELRAIAALAYLEMLEGGFTRVGEFHYLHHDRDGQAFAAPAEMAAAIAAAAEETGIALTLLPVFYAHAGFGGAEPQPAQRRFTHDRDGFAALIADIGRLH</sequence>
<dbReference type="SUPFAM" id="SSF51556">
    <property type="entry name" value="Metallo-dependent hydrolases"/>
    <property type="match status" value="1"/>
</dbReference>
<feature type="non-terminal residue" evidence="1">
    <location>
        <position position="142"/>
    </location>
</feature>
<name>A0ABU9RHT4_9BURK</name>
<protein>
    <submittedName>
        <fullName evidence="1">Formimidoylglutamate deiminase</fullName>
    </submittedName>
</protein>
<feature type="non-terminal residue" evidence="1">
    <location>
        <position position="1"/>
    </location>
</feature>
<dbReference type="Gene3D" id="3.20.20.140">
    <property type="entry name" value="Metal-dependent hydrolases"/>
    <property type="match status" value="1"/>
</dbReference>
<dbReference type="Proteomes" id="UP001481677">
    <property type="component" value="Unassembled WGS sequence"/>
</dbReference>
<keyword evidence="2" id="KW-1185">Reference proteome</keyword>
<reference evidence="1 2" key="1">
    <citation type="submission" date="2024-01" db="EMBL/GenBank/DDBJ databases">
        <title>The diversity of rhizobia nodulating Mimosa spp. in eleven states of Brazil covering several biomes is determined by host plant, location, and edaphic factors.</title>
        <authorList>
            <person name="Rouws L."/>
            <person name="Barauna A."/>
            <person name="Beukes C."/>
            <person name="De Faria S.M."/>
            <person name="Gross E."/>
            <person name="Dos Reis Junior F.B."/>
            <person name="Simon M."/>
            <person name="Maluk M."/>
            <person name="Odee D.W."/>
            <person name="Kenicer G."/>
            <person name="Young J.P.W."/>
            <person name="Reis V.M."/>
            <person name="Zilli J."/>
            <person name="James E.K."/>
        </authorList>
    </citation>
    <scope>NUCLEOTIDE SEQUENCE [LARGE SCALE GENOMIC DNA]</scope>
    <source>
        <strain evidence="1 2">JPY530</strain>
    </source>
</reference>
<evidence type="ECO:0000313" key="2">
    <source>
        <dbReference type="Proteomes" id="UP001481677"/>
    </source>
</evidence>
<organism evidence="1 2">
    <name type="scientific">Paraburkholderia azotifigens</name>
    <dbReference type="NCBI Taxonomy" id="2057004"/>
    <lineage>
        <taxon>Bacteria</taxon>
        <taxon>Pseudomonadati</taxon>
        <taxon>Pseudomonadota</taxon>
        <taxon>Betaproteobacteria</taxon>
        <taxon>Burkholderiales</taxon>
        <taxon>Burkholderiaceae</taxon>
        <taxon>Paraburkholderia</taxon>
    </lineage>
</organism>
<dbReference type="InterPro" id="IPR032466">
    <property type="entry name" value="Metal_Hydrolase"/>
</dbReference>
<accession>A0ABU9RHT4</accession>
<proteinExistence type="predicted"/>
<dbReference type="EMBL" id="JAZHGA010000190">
    <property type="protein sequence ID" value="MEM5346398.1"/>
    <property type="molecule type" value="Genomic_DNA"/>
</dbReference>
<gene>
    <name evidence="1" type="ORF">V4C56_43145</name>
</gene>
<comment type="caution">
    <text evidence="1">The sequence shown here is derived from an EMBL/GenBank/DDBJ whole genome shotgun (WGS) entry which is preliminary data.</text>
</comment>